<dbReference type="Pfam" id="PF04187">
    <property type="entry name" value="Cofac_haem_bdg"/>
    <property type="match status" value="1"/>
</dbReference>
<keyword evidence="4" id="KW-1185">Reference proteome</keyword>
<protein>
    <submittedName>
        <fullName evidence="3">ChaN family lipoprotein</fullName>
    </submittedName>
</protein>
<proteinExistence type="predicted"/>
<comment type="caution">
    <text evidence="3">The sequence shown here is derived from an EMBL/GenBank/DDBJ whole genome shotgun (WGS) entry which is preliminary data.</text>
</comment>
<name>A0ABP9DGU3_9BACT</name>
<keyword evidence="1" id="KW-0732">Signal</keyword>
<feature type="domain" description="Haem-binding uptake Tiki superfamily ChaN" evidence="2">
    <location>
        <begin position="41"/>
        <end position="253"/>
    </location>
</feature>
<feature type="signal peptide" evidence="1">
    <location>
        <begin position="1"/>
        <end position="21"/>
    </location>
</feature>
<dbReference type="Proteomes" id="UP001500298">
    <property type="component" value="Unassembled WGS sequence"/>
</dbReference>
<evidence type="ECO:0000256" key="1">
    <source>
        <dbReference type="SAM" id="SignalP"/>
    </source>
</evidence>
<evidence type="ECO:0000259" key="2">
    <source>
        <dbReference type="Pfam" id="PF04187"/>
    </source>
</evidence>
<dbReference type="Gene3D" id="3.40.50.11550">
    <property type="match status" value="1"/>
</dbReference>
<dbReference type="InterPro" id="IPR007314">
    <property type="entry name" value="Cofac_haem-bd_dom"/>
</dbReference>
<evidence type="ECO:0000313" key="3">
    <source>
        <dbReference type="EMBL" id="GAA4845671.1"/>
    </source>
</evidence>
<reference evidence="4" key="1">
    <citation type="journal article" date="2019" name="Int. J. Syst. Evol. Microbiol.">
        <title>The Global Catalogue of Microorganisms (GCM) 10K type strain sequencing project: providing services to taxonomists for standard genome sequencing and annotation.</title>
        <authorList>
            <consortium name="The Broad Institute Genomics Platform"/>
            <consortium name="The Broad Institute Genome Sequencing Center for Infectious Disease"/>
            <person name="Wu L."/>
            <person name="Ma J."/>
        </authorList>
    </citation>
    <scope>NUCLEOTIDE SEQUENCE [LARGE SCALE GENOMIC DNA]</scope>
    <source>
        <strain evidence="4">JCM 18326</strain>
    </source>
</reference>
<feature type="chain" id="PRO_5046421396" evidence="1">
    <location>
        <begin position="22"/>
        <end position="299"/>
    </location>
</feature>
<sequence length="299" mass="34055">MANLRIVFLFLLSMITTNSFAQLKAFEIYNAQGKVVTFEQMMDTLSETDVVFFGELHNNPIAHWMQLETTKALYERKKENLILGAEMFECDDQVVLDEYLSGLIPEKHLLSETKAWGNYQTDYAPLVDFAKEHQLPFIATNVPRRYASLVSKQGLEALEKVEKSARKQYLPKLPIEVDYELPSYKNMGMMMGGHGHQMPEEMLKRFVAAQAIKDATMGDSIVKAMKKANKGALFLHFNGSYHSNFKEGTAWYVKQDMKKATIANIAVMEVEHPDKTEGVDFTTADYIILVPSNMTKTNR</sequence>
<organism evidence="3 4">
    <name type="scientific">Algivirga pacifica</name>
    <dbReference type="NCBI Taxonomy" id="1162670"/>
    <lineage>
        <taxon>Bacteria</taxon>
        <taxon>Pseudomonadati</taxon>
        <taxon>Bacteroidota</taxon>
        <taxon>Cytophagia</taxon>
        <taxon>Cytophagales</taxon>
        <taxon>Flammeovirgaceae</taxon>
        <taxon>Algivirga</taxon>
    </lineage>
</organism>
<keyword evidence="3" id="KW-0449">Lipoprotein</keyword>
<evidence type="ECO:0000313" key="4">
    <source>
        <dbReference type="Proteomes" id="UP001500298"/>
    </source>
</evidence>
<accession>A0ABP9DGU3</accession>
<dbReference type="SUPFAM" id="SSF159501">
    <property type="entry name" value="EreA/ChaN-like"/>
    <property type="match status" value="1"/>
</dbReference>
<dbReference type="RefSeq" id="WP_345373799.1">
    <property type="nucleotide sequence ID" value="NZ_BAABJX010000052.1"/>
</dbReference>
<gene>
    <name evidence="3" type="ORF">GCM10023331_33060</name>
</gene>
<dbReference type="CDD" id="cd14727">
    <property type="entry name" value="ChanN-like"/>
    <property type="match status" value="1"/>
</dbReference>
<dbReference type="EMBL" id="BAABJX010000052">
    <property type="protein sequence ID" value="GAA4845671.1"/>
    <property type="molecule type" value="Genomic_DNA"/>
</dbReference>